<evidence type="ECO:0000313" key="5">
    <source>
        <dbReference type="Proteomes" id="UP000199137"/>
    </source>
</evidence>
<keyword evidence="2" id="KW-0472">Membrane</keyword>
<proteinExistence type="predicted"/>
<feature type="region of interest" description="Disordered" evidence="1">
    <location>
        <begin position="206"/>
        <end position="227"/>
    </location>
</feature>
<dbReference type="STRING" id="112413.SAMN05421854_10360"/>
<feature type="signal peptide" evidence="3">
    <location>
        <begin position="1"/>
        <end position="20"/>
    </location>
</feature>
<dbReference type="OrthoDB" id="3595877at2"/>
<gene>
    <name evidence="4" type="ORF">SAMN05421854_10360</name>
</gene>
<dbReference type="EMBL" id="FOWC01000003">
    <property type="protein sequence ID" value="SFO80786.1"/>
    <property type="molecule type" value="Genomic_DNA"/>
</dbReference>
<evidence type="ECO:0000313" key="4">
    <source>
        <dbReference type="EMBL" id="SFO80786.1"/>
    </source>
</evidence>
<keyword evidence="2" id="KW-1133">Transmembrane helix</keyword>
<accession>A0A1I5K857</accession>
<sequence>MTRFVTKAAVAALVALPALAPAAAAQTQAGQAVDEKTGPVSFANVASVRLGGDPQHGGALITETQRSPLTPGQSQLGTDRVAVPKNDGERNTFGPNYEIDLGKYDKPSASPYPQGIASRDHKVVAALQTTHVPTAVAETNYALRDNGRGKPAPVDNTVLVLEGAHSAVDCSGPGKVSSTTTAARVWVRGEDDALKQVAMPASGTLSVTGLKMNSPTPVPQSDPGKTTSDLVVSRVSAFDQLIKQDGWRSGDVTAQAGWRVEITTHARDAEDTKLSDVQTTMVLGGVSCSIPKNFVAAAGNGSGSGGTVQQPSVPTEVPAGYLGAQAAAPSDDLRLPLGFGLLGGGLLFGAVAIVLGRRRAARVVRSRGE</sequence>
<feature type="chain" id="PRO_5038390109" evidence="3">
    <location>
        <begin position="21"/>
        <end position="369"/>
    </location>
</feature>
<dbReference type="RefSeq" id="WP_093573484.1">
    <property type="nucleotide sequence ID" value="NZ_FOWC01000003.1"/>
</dbReference>
<feature type="compositionally biased region" description="Polar residues" evidence="1">
    <location>
        <begin position="62"/>
        <end position="77"/>
    </location>
</feature>
<feature type="compositionally biased region" description="Polar residues" evidence="1">
    <location>
        <begin position="206"/>
        <end position="215"/>
    </location>
</feature>
<reference evidence="4 5" key="1">
    <citation type="submission" date="2016-10" db="EMBL/GenBank/DDBJ databases">
        <authorList>
            <person name="de Groot N.N."/>
        </authorList>
    </citation>
    <scope>NUCLEOTIDE SEQUENCE [LARGE SCALE GENOMIC DNA]</scope>
    <source>
        <strain evidence="4 5">DSM 44637</strain>
    </source>
</reference>
<evidence type="ECO:0000256" key="3">
    <source>
        <dbReference type="SAM" id="SignalP"/>
    </source>
</evidence>
<dbReference type="AlphaFoldDB" id="A0A1I5K857"/>
<evidence type="ECO:0000256" key="2">
    <source>
        <dbReference type="SAM" id="Phobius"/>
    </source>
</evidence>
<keyword evidence="3" id="KW-0732">Signal</keyword>
<evidence type="ECO:0000256" key="1">
    <source>
        <dbReference type="SAM" id="MobiDB-lite"/>
    </source>
</evidence>
<dbReference type="Proteomes" id="UP000199137">
    <property type="component" value="Unassembled WGS sequence"/>
</dbReference>
<organism evidence="4 5">
    <name type="scientific">Amycolatopsis rubida</name>
    <dbReference type="NCBI Taxonomy" id="112413"/>
    <lineage>
        <taxon>Bacteria</taxon>
        <taxon>Bacillati</taxon>
        <taxon>Actinomycetota</taxon>
        <taxon>Actinomycetes</taxon>
        <taxon>Pseudonocardiales</taxon>
        <taxon>Pseudonocardiaceae</taxon>
        <taxon>Amycolatopsis</taxon>
    </lineage>
</organism>
<feature type="transmembrane region" description="Helical" evidence="2">
    <location>
        <begin position="335"/>
        <end position="355"/>
    </location>
</feature>
<feature type="region of interest" description="Disordered" evidence="1">
    <location>
        <begin position="54"/>
        <end position="96"/>
    </location>
</feature>
<protein>
    <submittedName>
        <fullName evidence="4">Uncharacterized protein</fullName>
    </submittedName>
</protein>
<name>A0A1I5K857_9PSEU</name>
<keyword evidence="2" id="KW-0812">Transmembrane</keyword>